<dbReference type="HOGENOM" id="CLU_3197404_0_0_5"/>
<evidence type="ECO:0000313" key="1">
    <source>
        <dbReference type="EMBL" id="AFX99082.1"/>
    </source>
</evidence>
<reference evidence="1 2" key="1">
    <citation type="journal article" date="2012" name="Proc. Natl. Acad. Sci. U.S.A.">
        <title>Genome streamlining and chemical defense in a coral reef symbiosis.</title>
        <authorList>
            <person name="Kwan J.C."/>
            <person name="Donia M.S."/>
            <person name="Han A.W."/>
            <person name="Hirose E."/>
            <person name="Haygood M.G."/>
            <person name="Schmidt E.W."/>
        </authorList>
    </citation>
    <scope>NUCLEOTIDE SEQUENCE [LARGE SCALE GENOMIC DNA]</scope>
    <source>
        <strain evidence="1 2">L2</strain>
    </source>
</reference>
<dbReference type="AlphaFoldDB" id="K7YNI4"/>
<dbReference type="Proteomes" id="UP000010077">
    <property type="component" value="Chromosome"/>
</dbReference>
<dbReference type="KEGG" id="thal:A1OE_898"/>
<sequence>MLVAYLMMMILSFVGKEPEIITINSQTIGLIERIKLCPALVSFCC</sequence>
<gene>
    <name evidence="1" type="ORF">A1OE_898</name>
</gene>
<keyword evidence="2" id="KW-1185">Reference proteome</keyword>
<protein>
    <submittedName>
        <fullName evidence="1">Uncharacterized protein</fullName>
    </submittedName>
</protein>
<organism evidence="1 2">
    <name type="scientific">Candidatus Endolissoclinum faulkneri L2</name>
    <dbReference type="NCBI Taxonomy" id="1193729"/>
    <lineage>
        <taxon>Bacteria</taxon>
        <taxon>Pseudomonadati</taxon>
        <taxon>Pseudomonadota</taxon>
        <taxon>Alphaproteobacteria</taxon>
        <taxon>Rhodospirillales</taxon>
        <taxon>Rhodospirillaceae</taxon>
        <taxon>Candidatus Endolissoclinum</taxon>
    </lineage>
</organism>
<name>K7YNI4_9PROT</name>
<dbReference type="EMBL" id="CP003539">
    <property type="protein sequence ID" value="AFX99082.1"/>
    <property type="molecule type" value="Genomic_DNA"/>
</dbReference>
<evidence type="ECO:0000313" key="2">
    <source>
        <dbReference type="Proteomes" id="UP000010077"/>
    </source>
</evidence>
<accession>K7YNI4</accession>
<proteinExistence type="predicted"/>